<dbReference type="Pfam" id="PF02551">
    <property type="entry name" value="Acyl_CoA_thio"/>
    <property type="match status" value="1"/>
</dbReference>
<sequence>MASIMDVLELQEEGAGHFIAPAVPSQISRTFGGQVVAQALRAAQLTVSEKQVHSLHSYFLRPGDSSSPMSLQVETVRDGRSFAARQVRASQHGKLIFILSASFHLPGEQGPEHADPAPEVPGPQEAVRGGGGKLHSPRIILPEWQDWDIRLIPEPGRDSAAAERTGSGFRYIWFRYTGAVPAEQSFHQAGLAYMSDMTLIRSALIEHQGVEVQLASLDHCMWFFRPIHVDEWLLYEQVSPAAGGGTGLAQGKLYNRAGELVAMTMQEGLMRTVEKPLRAGGAHGNWQDV</sequence>
<dbReference type="InterPro" id="IPR003703">
    <property type="entry name" value="Acyl_CoA_thio"/>
</dbReference>
<dbReference type="GO" id="GO:0006637">
    <property type="term" value="P:acyl-CoA metabolic process"/>
    <property type="evidence" value="ECO:0007669"/>
    <property type="project" value="InterPro"/>
</dbReference>
<evidence type="ECO:0000256" key="3">
    <source>
        <dbReference type="SAM" id="MobiDB-lite"/>
    </source>
</evidence>
<evidence type="ECO:0000313" key="6">
    <source>
        <dbReference type="EMBL" id="APT86962.1"/>
    </source>
</evidence>
<dbReference type="SUPFAM" id="SSF54637">
    <property type="entry name" value="Thioesterase/thiol ester dehydrase-isomerase"/>
    <property type="match status" value="2"/>
</dbReference>
<dbReference type="Proteomes" id="UP000315353">
    <property type="component" value="Unassembled WGS sequence"/>
</dbReference>
<proteinExistence type="inferred from homology"/>
<dbReference type="Proteomes" id="UP000185479">
    <property type="component" value="Chromosome"/>
</dbReference>
<dbReference type="InterPro" id="IPR025652">
    <property type="entry name" value="TesB_C"/>
</dbReference>
<feature type="domain" description="Acyl-CoA thioesterase 2 C-terminal" evidence="4">
    <location>
        <begin position="170"/>
        <end position="269"/>
    </location>
</feature>
<dbReference type="Pfam" id="PF13622">
    <property type="entry name" value="4HBT_3"/>
    <property type="match status" value="1"/>
</dbReference>
<dbReference type="PANTHER" id="PTHR11066:SF34">
    <property type="entry name" value="ACYL-COENZYME A THIOESTERASE 8"/>
    <property type="match status" value="1"/>
</dbReference>
<dbReference type="Gene3D" id="2.40.160.210">
    <property type="entry name" value="Acyl-CoA thioesterase, double hotdog domain"/>
    <property type="match status" value="1"/>
</dbReference>
<dbReference type="OrthoDB" id="9781019at2"/>
<dbReference type="InterPro" id="IPR042171">
    <property type="entry name" value="Acyl-CoA_hotdog"/>
</dbReference>
<dbReference type="STRING" id="28028.CFLV_06985"/>
<dbReference type="InterPro" id="IPR029069">
    <property type="entry name" value="HotDog_dom_sf"/>
</dbReference>
<dbReference type="EMBL" id="CP009246">
    <property type="protein sequence ID" value="APT86962.1"/>
    <property type="molecule type" value="Genomic_DNA"/>
</dbReference>
<dbReference type="CDD" id="cd03445">
    <property type="entry name" value="Thioesterase_II_repeat2"/>
    <property type="match status" value="1"/>
</dbReference>
<dbReference type="GO" id="GO:0047617">
    <property type="term" value="F:fatty acyl-CoA hydrolase activity"/>
    <property type="evidence" value="ECO:0007669"/>
    <property type="project" value="InterPro"/>
</dbReference>
<dbReference type="PANTHER" id="PTHR11066">
    <property type="entry name" value="ACYL-COA THIOESTERASE"/>
    <property type="match status" value="1"/>
</dbReference>
<feature type="region of interest" description="Disordered" evidence="3">
    <location>
        <begin position="108"/>
        <end position="134"/>
    </location>
</feature>
<dbReference type="CDD" id="cd03444">
    <property type="entry name" value="Thioesterase_II_repeat1"/>
    <property type="match status" value="1"/>
</dbReference>
<evidence type="ECO:0000313" key="9">
    <source>
        <dbReference type="Proteomes" id="UP000315353"/>
    </source>
</evidence>
<protein>
    <submittedName>
        <fullName evidence="6 7">Acyl-CoA thioesterase</fullName>
    </submittedName>
</protein>
<evidence type="ECO:0000259" key="5">
    <source>
        <dbReference type="Pfam" id="PF13622"/>
    </source>
</evidence>
<dbReference type="AlphaFoldDB" id="A0A1L7CMA3"/>
<dbReference type="RefSeq" id="WP_075729914.1">
    <property type="nucleotide sequence ID" value="NZ_BJNB01000002.1"/>
</dbReference>
<dbReference type="GO" id="GO:0009062">
    <property type="term" value="P:fatty acid catabolic process"/>
    <property type="evidence" value="ECO:0007669"/>
    <property type="project" value="TreeGrafter"/>
</dbReference>
<feature type="domain" description="Acyl-CoA thioesterase-like N-terminal HotDog" evidence="5">
    <location>
        <begin position="26"/>
        <end position="104"/>
    </location>
</feature>
<accession>A0A1L7CMA3</accession>
<name>A0A1L7CMA3_CORFL</name>
<dbReference type="KEGG" id="cfc:CFLV_06985"/>
<reference evidence="6 8" key="1">
    <citation type="submission" date="2014-08" db="EMBL/GenBank/DDBJ databases">
        <title>Complete genome sequence of Corynebacterium flavescens OJ8(T)(=DSM 20296(T)), isolated from cheese.</title>
        <authorList>
            <person name="Ruckert C."/>
            <person name="Albersmeier A."/>
            <person name="Winkler A."/>
            <person name="Kalinowski J."/>
        </authorList>
    </citation>
    <scope>NUCLEOTIDE SEQUENCE [LARGE SCALE GENOMIC DNA]</scope>
    <source>
        <strain evidence="6 8">OJ8</strain>
    </source>
</reference>
<evidence type="ECO:0000313" key="8">
    <source>
        <dbReference type="Proteomes" id="UP000185479"/>
    </source>
</evidence>
<dbReference type="EMBL" id="BJNB01000002">
    <property type="protein sequence ID" value="GEB96787.1"/>
    <property type="molecule type" value="Genomic_DNA"/>
</dbReference>
<evidence type="ECO:0000259" key="4">
    <source>
        <dbReference type="Pfam" id="PF02551"/>
    </source>
</evidence>
<evidence type="ECO:0000256" key="2">
    <source>
        <dbReference type="ARBA" id="ARBA00022801"/>
    </source>
</evidence>
<dbReference type="GeneID" id="82880460"/>
<keyword evidence="2" id="KW-0378">Hydrolase</keyword>
<dbReference type="InterPro" id="IPR049449">
    <property type="entry name" value="TesB_ACOT8-like_N"/>
</dbReference>
<organism evidence="6 8">
    <name type="scientific">Corynebacterium flavescens</name>
    <dbReference type="NCBI Taxonomy" id="28028"/>
    <lineage>
        <taxon>Bacteria</taxon>
        <taxon>Bacillati</taxon>
        <taxon>Actinomycetota</taxon>
        <taxon>Actinomycetes</taxon>
        <taxon>Mycobacteriales</taxon>
        <taxon>Corynebacteriaceae</taxon>
        <taxon>Corynebacterium</taxon>
    </lineage>
</organism>
<reference evidence="7 9" key="2">
    <citation type="submission" date="2019-06" db="EMBL/GenBank/DDBJ databases">
        <title>Whole genome shotgun sequence of Corynebacterium flavescens NBRC 14136.</title>
        <authorList>
            <person name="Hosoyama A."/>
            <person name="Uohara A."/>
            <person name="Ohji S."/>
            <person name="Ichikawa N."/>
        </authorList>
    </citation>
    <scope>NUCLEOTIDE SEQUENCE [LARGE SCALE GENOMIC DNA]</scope>
    <source>
        <strain evidence="7 9">NBRC 14136</strain>
    </source>
</reference>
<comment type="similarity">
    <text evidence="1">Belongs to the C/M/P thioester hydrolase family.</text>
</comment>
<keyword evidence="8" id="KW-1185">Reference proteome</keyword>
<evidence type="ECO:0000256" key="1">
    <source>
        <dbReference type="ARBA" id="ARBA00006538"/>
    </source>
</evidence>
<gene>
    <name evidence="7" type="ORF">CFL01nite_02820</name>
    <name evidence="6" type="ORF">CFLV_06985</name>
</gene>
<evidence type="ECO:0000313" key="7">
    <source>
        <dbReference type="EMBL" id="GEB96787.1"/>
    </source>
</evidence>